<accession>A0AAD5MK63</accession>
<dbReference type="InterPro" id="IPR056581">
    <property type="entry name" value="TPR_Edg1"/>
</dbReference>
<evidence type="ECO:0000259" key="1">
    <source>
        <dbReference type="Pfam" id="PF24293"/>
    </source>
</evidence>
<organism evidence="2 3">
    <name type="scientific">Parelaphostrongylus tenuis</name>
    <name type="common">Meningeal worm</name>
    <dbReference type="NCBI Taxonomy" id="148309"/>
    <lineage>
        <taxon>Eukaryota</taxon>
        <taxon>Metazoa</taxon>
        <taxon>Ecdysozoa</taxon>
        <taxon>Nematoda</taxon>
        <taxon>Chromadorea</taxon>
        <taxon>Rhabditida</taxon>
        <taxon>Rhabditina</taxon>
        <taxon>Rhabditomorpha</taxon>
        <taxon>Strongyloidea</taxon>
        <taxon>Metastrongylidae</taxon>
        <taxon>Parelaphostrongylus</taxon>
    </lineage>
</organism>
<comment type="caution">
    <text evidence="2">The sequence shown here is derived from an EMBL/GenBank/DDBJ whole genome shotgun (WGS) entry which is preliminary data.</text>
</comment>
<feature type="domain" description="Edg1 TPR repeats region" evidence="1">
    <location>
        <begin position="61"/>
        <end position="235"/>
    </location>
</feature>
<evidence type="ECO:0000313" key="3">
    <source>
        <dbReference type="Proteomes" id="UP001196413"/>
    </source>
</evidence>
<keyword evidence="3" id="KW-1185">Reference proteome</keyword>
<sequence length="239" mass="26911">MGDNTLGAVIARSKYRASINRALEWDASTKCSSKEPCFFKDVSIQYGRQSETIQSESRAGKDFALRSNEALDGVGAGNSVVESMKKLSDFRLETCLPFDDAMQLAYRFTSVLGKLSSWQCDKMEAFLAMFENFFQSLSEESRSSVVRLVYEKHLPKDDGCLIFLGNNIRSYSTDVTKCVNGIGDHNENQSHPEKFNDIRKKLSWYLFTVPGPTLRRLLSQCLQNKSIVPGVLNVFLLIT</sequence>
<reference evidence="2" key="1">
    <citation type="submission" date="2021-06" db="EMBL/GenBank/DDBJ databases">
        <title>Parelaphostrongylus tenuis whole genome reference sequence.</title>
        <authorList>
            <person name="Garwood T.J."/>
            <person name="Larsen P.A."/>
            <person name="Fountain-Jones N.M."/>
            <person name="Garbe J.R."/>
            <person name="Macchietto M.G."/>
            <person name="Kania S.A."/>
            <person name="Gerhold R.W."/>
            <person name="Richards J.E."/>
            <person name="Wolf T.M."/>
        </authorList>
    </citation>
    <scope>NUCLEOTIDE SEQUENCE</scope>
    <source>
        <strain evidence="2">MNPRO001-30</strain>
        <tissue evidence="2">Meninges</tissue>
    </source>
</reference>
<name>A0AAD5MK63_PARTN</name>
<gene>
    <name evidence="2" type="ORF">KIN20_016538</name>
</gene>
<dbReference type="Pfam" id="PF24293">
    <property type="entry name" value="TPR_Edg1"/>
    <property type="match status" value="1"/>
</dbReference>
<dbReference type="AlphaFoldDB" id="A0AAD5MK63"/>
<dbReference type="EMBL" id="JAHQIW010003322">
    <property type="protein sequence ID" value="KAJ1358193.1"/>
    <property type="molecule type" value="Genomic_DNA"/>
</dbReference>
<protein>
    <recommendedName>
        <fullName evidence="1">Edg1 TPR repeats region domain-containing protein</fullName>
    </recommendedName>
</protein>
<proteinExistence type="predicted"/>
<dbReference type="Proteomes" id="UP001196413">
    <property type="component" value="Unassembled WGS sequence"/>
</dbReference>
<evidence type="ECO:0000313" key="2">
    <source>
        <dbReference type="EMBL" id="KAJ1358193.1"/>
    </source>
</evidence>